<name>A0ABV9LTD4_9ALTE</name>
<evidence type="ECO:0000256" key="1">
    <source>
        <dbReference type="ARBA" id="ARBA00004141"/>
    </source>
</evidence>
<keyword evidence="8" id="KW-1185">Reference proteome</keyword>
<keyword evidence="2 5" id="KW-0812">Transmembrane</keyword>
<reference evidence="8" key="1">
    <citation type="journal article" date="2019" name="Int. J. Syst. Evol. Microbiol.">
        <title>The Global Catalogue of Microorganisms (GCM) 10K type strain sequencing project: providing services to taxonomists for standard genome sequencing and annotation.</title>
        <authorList>
            <consortium name="The Broad Institute Genomics Platform"/>
            <consortium name="The Broad Institute Genome Sequencing Center for Infectious Disease"/>
            <person name="Wu L."/>
            <person name="Ma J."/>
        </authorList>
    </citation>
    <scope>NUCLEOTIDE SEQUENCE [LARGE SCALE GENOMIC DNA]</scope>
    <source>
        <strain evidence="8">KACC 12507</strain>
    </source>
</reference>
<feature type="domain" description="ABC-2 type transporter transmembrane" evidence="6">
    <location>
        <begin position="17"/>
        <end position="385"/>
    </location>
</feature>
<evidence type="ECO:0000256" key="4">
    <source>
        <dbReference type="ARBA" id="ARBA00023136"/>
    </source>
</evidence>
<dbReference type="Gene3D" id="3.40.1710.10">
    <property type="entry name" value="abc type-2 transporter like domain"/>
    <property type="match status" value="1"/>
</dbReference>
<evidence type="ECO:0000256" key="2">
    <source>
        <dbReference type="ARBA" id="ARBA00022692"/>
    </source>
</evidence>
<dbReference type="Proteomes" id="UP001595897">
    <property type="component" value="Unassembled WGS sequence"/>
</dbReference>
<dbReference type="EMBL" id="JBHSGU010000002">
    <property type="protein sequence ID" value="MFC4699772.1"/>
    <property type="molecule type" value="Genomic_DNA"/>
</dbReference>
<organism evidence="7 8">
    <name type="scientific">Glaciecola siphonariae</name>
    <dbReference type="NCBI Taxonomy" id="521012"/>
    <lineage>
        <taxon>Bacteria</taxon>
        <taxon>Pseudomonadati</taxon>
        <taxon>Pseudomonadota</taxon>
        <taxon>Gammaproteobacteria</taxon>
        <taxon>Alteromonadales</taxon>
        <taxon>Alteromonadaceae</taxon>
        <taxon>Glaciecola</taxon>
    </lineage>
</organism>
<dbReference type="PANTHER" id="PTHR43471:SF3">
    <property type="entry name" value="ABC TRANSPORTER PERMEASE PROTEIN NATB"/>
    <property type="match status" value="1"/>
</dbReference>
<dbReference type="Pfam" id="PF12698">
    <property type="entry name" value="ABC2_membrane_3"/>
    <property type="match status" value="1"/>
</dbReference>
<evidence type="ECO:0000313" key="7">
    <source>
        <dbReference type="EMBL" id="MFC4699772.1"/>
    </source>
</evidence>
<dbReference type="RefSeq" id="WP_382406610.1">
    <property type="nucleotide sequence ID" value="NZ_JBHSGU010000002.1"/>
</dbReference>
<accession>A0ABV9LTD4</accession>
<feature type="transmembrane region" description="Helical" evidence="5">
    <location>
        <begin position="368"/>
        <end position="393"/>
    </location>
</feature>
<feature type="transmembrane region" description="Helical" evidence="5">
    <location>
        <begin position="20"/>
        <end position="41"/>
    </location>
</feature>
<keyword evidence="3 5" id="KW-1133">Transmembrane helix</keyword>
<protein>
    <submittedName>
        <fullName evidence="7">ABC transporter permease</fullName>
    </submittedName>
</protein>
<dbReference type="PANTHER" id="PTHR43471">
    <property type="entry name" value="ABC TRANSPORTER PERMEASE"/>
    <property type="match status" value="1"/>
</dbReference>
<sequence length="401" mass="44127">MWLIFKKEMLELLRDRKTLFFMVALPIVVFPLLFGGAMYFASQAVSDAQTKTLSYAIVGEQYAPDLVTQFKTVENLALEALPSDVVTEEQMKAAIKEGTLDFIIQIPDNYSADIETSGQIIFKIYLNDSELNSVQDRLSDIIDEVETTFQREAFARLGMNEDQQVTLLDPMVIEKVNVADKRESVGAMIGGMIPYILFLLCLQGAMLPAADIGAGEKERGTLETLLLSPVSRTDIVMGKFLTISTAGAVSALVTVLSMAIWGIVLSQGMAIDFVTEFMASIGIVDLMLVFLMLVPIVSMFAAILLSLSIYARSYKEAQGYMTPLVFVVIVPVILAALPGIELKGAWAWVPLTNVALAIKELIKGTMDYVQLFAIFGSSVIIAGALIGFCVYWFKQEKVLFR</sequence>
<proteinExistence type="predicted"/>
<evidence type="ECO:0000256" key="5">
    <source>
        <dbReference type="SAM" id="Phobius"/>
    </source>
</evidence>
<feature type="transmembrane region" description="Helical" evidence="5">
    <location>
        <begin position="240"/>
        <end position="265"/>
    </location>
</feature>
<feature type="transmembrane region" description="Helical" evidence="5">
    <location>
        <begin position="286"/>
        <end position="311"/>
    </location>
</feature>
<evidence type="ECO:0000313" key="8">
    <source>
        <dbReference type="Proteomes" id="UP001595897"/>
    </source>
</evidence>
<comment type="subcellular location">
    <subcellularLocation>
        <location evidence="1">Membrane</location>
        <topology evidence="1">Multi-pass membrane protein</topology>
    </subcellularLocation>
</comment>
<feature type="transmembrane region" description="Helical" evidence="5">
    <location>
        <begin position="317"/>
        <end position="337"/>
    </location>
</feature>
<evidence type="ECO:0000259" key="6">
    <source>
        <dbReference type="Pfam" id="PF12698"/>
    </source>
</evidence>
<dbReference type="InterPro" id="IPR013525">
    <property type="entry name" value="ABC2_TM"/>
</dbReference>
<gene>
    <name evidence="7" type="ORF">ACFO4O_06340</name>
</gene>
<comment type="caution">
    <text evidence="7">The sequence shown here is derived from an EMBL/GenBank/DDBJ whole genome shotgun (WGS) entry which is preliminary data.</text>
</comment>
<evidence type="ECO:0000256" key="3">
    <source>
        <dbReference type="ARBA" id="ARBA00022989"/>
    </source>
</evidence>
<keyword evidence="4 5" id="KW-0472">Membrane</keyword>
<feature type="transmembrane region" description="Helical" evidence="5">
    <location>
        <begin position="185"/>
        <end position="206"/>
    </location>
</feature>